<proteinExistence type="predicted"/>
<evidence type="ECO:0000256" key="2">
    <source>
        <dbReference type="SAM" id="Phobius"/>
    </source>
</evidence>
<accession>A0A2T0KJ08</accession>
<protein>
    <submittedName>
        <fullName evidence="3">Uncharacterized protein</fullName>
    </submittedName>
</protein>
<dbReference type="EMBL" id="PVMZ01000003">
    <property type="protein sequence ID" value="PRX23509.1"/>
    <property type="molecule type" value="Genomic_DNA"/>
</dbReference>
<sequence length="122" mass="12919">MNRTVLIGCAIVVAAIAIGAAIILIGIGQSRLRQLGPEHPGATVSTPPLPPDEPTRVTPVPHPWPPFAPAAPAQPVGRHRQDTIERVSPGWMPPTAAERRRGLEQTRIIPSFQSVPRKAGGA</sequence>
<reference evidence="3 4" key="1">
    <citation type="submission" date="2018-03" db="EMBL/GenBank/DDBJ databases">
        <title>Genomic Encyclopedia of Archaeal and Bacterial Type Strains, Phase II (KMG-II): from individual species to whole genera.</title>
        <authorList>
            <person name="Goeker M."/>
        </authorList>
    </citation>
    <scope>NUCLEOTIDE SEQUENCE [LARGE SCALE GENOMIC DNA]</scope>
    <source>
        <strain evidence="3 4">DSM 43146</strain>
    </source>
</reference>
<gene>
    <name evidence="3" type="ORF">CLV67_103257</name>
</gene>
<keyword evidence="2" id="KW-1133">Transmembrane helix</keyword>
<dbReference type="AlphaFoldDB" id="A0A2T0KJ08"/>
<dbReference type="Proteomes" id="UP000239415">
    <property type="component" value="Unassembled WGS sequence"/>
</dbReference>
<keyword evidence="4" id="KW-1185">Reference proteome</keyword>
<comment type="caution">
    <text evidence="3">The sequence shown here is derived from an EMBL/GenBank/DDBJ whole genome shotgun (WGS) entry which is preliminary data.</text>
</comment>
<feature type="compositionally biased region" description="Pro residues" evidence="1">
    <location>
        <begin position="60"/>
        <end position="69"/>
    </location>
</feature>
<evidence type="ECO:0000313" key="3">
    <source>
        <dbReference type="EMBL" id="PRX23509.1"/>
    </source>
</evidence>
<keyword evidence="2" id="KW-0812">Transmembrane</keyword>
<evidence type="ECO:0000256" key="1">
    <source>
        <dbReference type="SAM" id="MobiDB-lite"/>
    </source>
</evidence>
<evidence type="ECO:0000313" key="4">
    <source>
        <dbReference type="Proteomes" id="UP000239415"/>
    </source>
</evidence>
<feature type="transmembrane region" description="Helical" evidence="2">
    <location>
        <begin position="6"/>
        <end position="27"/>
    </location>
</feature>
<keyword evidence="2" id="KW-0472">Membrane</keyword>
<feature type="region of interest" description="Disordered" evidence="1">
    <location>
        <begin position="34"/>
        <end position="105"/>
    </location>
</feature>
<name>A0A2T0KJ08_9ACTN</name>
<dbReference type="RefSeq" id="WP_106316697.1">
    <property type="nucleotide sequence ID" value="NZ_BOMO01000041.1"/>
</dbReference>
<organism evidence="3 4">
    <name type="scientific">Actinoplanes italicus</name>
    <dbReference type="NCBI Taxonomy" id="113567"/>
    <lineage>
        <taxon>Bacteria</taxon>
        <taxon>Bacillati</taxon>
        <taxon>Actinomycetota</taxon>
        <taxon>Actinomycetes</taxon>
        <taxon>Micromonosporales</taxon>
        <taxon>Micromonosporaceae</taxon>
        <taxon>Actinoplanes</taxon>
    </lineage>
</organism>